<comment type="caution">
    <text evidence="2">The sequence shown here is derived from an EMBL/GenBank/DDBJ whole genome shotgun (WGS) entry which is preliminary data.</text>
</comment>
<dbReference type="RefSeq" id="WP_179531829.1">
    <property type="nucleotide sequence ID" value="NZ_BAAAPP010000005.1"/>
</dbReference>
<sequence>MTRAGLLLLGLVVGLAGAALHQSFLWLTVTLLAGAAVTAATPPPGRIWWAVGFAAVPLALSWPQGEGDVVLAGTASLLLACQAALWLGIGLAGLLPAGRPARPTSQPVHDPPPPPS</sequence>
<evidence type="ECO:0000313" key="2">
    <source>
        <dbReference type="EMBL" id="NYI11093.1"/>
    </source>
</evidence>
<proteinExistence type="predicted"/>
<reference evidence="2 3" key="1">
    <citation type="submission" date="2020-07" db="EMBL/GenBank/DDBJ databases">
        <title>Sequencing the genomes of 1000 actinobacteria strains.</title>
        <authorList>
            <person name="Klenk H.-P."/>
        </authorList>
    </citation>
    <scope>NUCLEOTIDE SEQUENCE [LARGE SCALE GENOMIC DNA]</scope>
    <source>
        <strain evidence="2 3">DSM 18248</strain>
    </source>
</reference>
<dbReference type="AlphaFoldDB" id="A0A7Z0C3F7"/>
<evidence type="ECO:0000313" key="3">
    <source>
        <dbReference type="Proteomes" id="UP000537326"/>
    </source>
</evidence>
<evidence type="ECO:0000256" key="1">
    <source>
        <dbReference type="SAM" id="Phobius"/>
    </source>
</evidence>
<keyword evidence="3" id="KW-1185">Reference proteome</keyword>
<accession>A0A7Z0C3F7</accession>
<organism evidence="2 3">
    <name type="scientific">Nocardioides marinus</name>
    <dbReference type="NCBI Taxonomy" id="374514"/>
    <lineage>
        <taxon>Bacteria</taxon>
        <taxon>Bacillati</taxon>
        <taxon>Actinomycetota</taxon>
        <taxon>Actinomycetes</taxon>
        <taxon>Propionibacteriales</taxon>
        <taxon>Nocardioidaceae</taxon>
        <taxon>Nocardioides</taxon>
    </lineage>
</organism>
<dbReference type="EMBL" id="JACBZI010000001">
    <property type="protein sequence ID" value="NYI11093.1"/>
    <property type="molecule type" value="Genomic_DNA"/>
</dbReference>
<protein>
    <submittedName>
        <fullName evidence="2">Uncharacterized protein</fullName>
    </submittedName>
</protein>
<feature type="transmembrane region" description="Helical" evidence="1">
    <location>
        <begin position="69"/>
        <end position="95"/>
    </location>
</feature>
<name>A0A7Z0C3F7_9ACTN</name>
<keyword evidence="1" id="KW-1133">Transmembrane helix</keyword>
<gene>
    <name evidence="2" type="ORF">BKA05_002608</name>
</gene>
<feature type="transmembrane region" description="Helical" evidence="1">
    <location>
        <begin position="45"/>
        <end position="62"/>
    </location>
</feature>
<keyword evidence="1" id="KW-0812">Transmembrane</keyword>
<dbReference type="Proteomes" id="UP000537326">
    <property type="component" value="Unassembled WGS sequence"/>
</dbReference>
<keyword evidence="1" id="KW-0472">Membrane</keyword>